<dbReference type="InterPro" id="IPR036770">
    <property type="entry name" value="Ankyrin_rpt-contain_sf"/>
</dbReference>
<gene>
    <name evidence="1" type="ORF">QBC34DRAFT_403144</name>
</gene>
<keyword evidence="2" id="KW-1185">Reference proteome</keyword>
<protein>
    <submittedName>
        <fullName evidence="1">Uncharacterized protein</fullName>
    </submittedName>
</protein>
<accession>A0AAV9GPJ4</accession>
<dbReference type="Gene3D" id="1.25.40.20">
    <property type="entry name" value="Ankyrin repeat-containing domain"/>
    <property type="match status" value="1"/>
</dbReference>
<reference evidence="1" key="2">
    <citation type="submission" date="2023-05" db="EMBL/GenBank/DDBJ databases">
        <authorList>
            <consortium name="Lawrence Berkeley National Laboratory"/>
            <person name="Steindorff A."/>
            <person name="Hensen N."/>
            <person name="Bonometti L."/>
            <person name="Westerberg I."/>
            <person name="Brannstrom I.O."/>
            <person name="Guillou S."/>
            <person name="Cros-Aarteil S."/>
            <person name="Calhoun S."/>
            <person name="Haridas S."/>
            <person name="Kuo A."/>
            <person name="Mondo S."/>
            <person name="Pangilinan J."/>
            <person name="Riley R."/>
            <person name="Labutti K."/>
            <person name="Andreopoulos B."/>
            <person name="Lipzen A."/>
            <person name="Chen C."/>
            <person name="Yanf M."/>
            <person name="Daum C."/>
            <person name="Ng V."/>
            <person name="Clum A."/>
            <person name="Ohm R."/>
            <person name="Martin F."/>
            <person name="Silar P."/>
            <person name="Natvig D."/>
            <person name="Lalanne C."/>
            <person name="Gautier V."/>
            <person name="Ament-Velasquez S.L."/>
            <person name="Kruys A."/>
            <person name="Hutchinson M.I."/>
            <person name="Powell A.J."/>
            <person name="Barry K."/>
            <person name="Miller A.N."/>
            <person name="Grigoriev I.V."/>
            <person name="Debuchy R."/>
            <person name="Gladieux P."/>
            <person name="Thoren M.H."/>
            <person name="Johannesson H."/>
        </authorList>
    </citation>
    <scope>NUCLEOTIDE SEQUENCE</scope>
    <source>
        <strain evidence="1">PSN243</strain>
    </source>
</reference>
<dbReference type="PANTHER" id="PTHR10039:SF10">
    <property type="entry name" value="NACHT DOMAIN-CONTAINING PROTEIN"/>
    <property type="match status" value="1"/>
</dbReference>
<evidence type="ECO:0000313" key="1">
    <source>
        <dbReference type="EMBL" id="KAK4450251.1"/>
    </source>
</evidence>
<reference evidence="1" key="1">
    <citation type="journal article" date="2023" name="Mol. Phylogenet. Evol.">
        <title>Genome-scale phylogeny and comparative genomics of the fungal order Sordariales.</title>
        <authorList>
            <person name="Hensen N."/>
            <person name="Bonometti L."/>
            <person name="Westerberg I."/>
            <person name="Brannstrom I.O."/>
            <person name="Guillou S."/>
            <person name="Cros-Aarteil S."/>
            <person name="Calhoun S."/>
            <person name="Haridas S."/>
            <person name="Kuo A."/>
            <person name="Mondo S."/>
            <person name="Pangilinan J."/>
            <person name="Riley R."/>
            <person name="LaButti K."/>
            <person name="Andreopoulos B."/>
            <person name="Lipzen A."/>
            <person name="Chen C."/>
            <person name="Yan M."/>
            <person name="Daum C."/>
            <person name="Ng V."/>
            <person name="Clum A."/>
            <person name="Steindorff A."/>
            <person name="Ohm R.A."/>
            <person name="Martin F."/>
            <person name="Silar P."/>
            <person name="Natvig D.O."/>
            <person name="Lalanne C."/>
            <person name="Gautier V."/>
            <person name="Ament-Velasquez S.L."/>
            <person name="Kruys A."/>
            <person name="Hutchinson M.I."/>
            <person name="Powell A.J."/>
            <person name="Barry K."/>
            <person name="Miller A.N."/>
            <person name="Grigoriev I.V."/>
            <person name="Debuchy R."/>
            <person name="Gladieux P."/>
            <person name="Hiltunen Thoren M."/>
            <person name="Johannesson H."/>
        </authorList>
    </citation>
    <scope>NUCLEOTIDE SEQUENCE</scope>
    <source>
        <strain evidence="1">PSN243</strain>
    </source>
</reference>
<name>A0AAV9GPJ4_9PEZI</name>
<dbReference type="PANTHER" id="PTHR10039">
    <property type="entry name" value="AMELOGENIN"/>
    <property type="match status" value="1"/>
</dbReference>
<proteinExistence type="predicted"/>
<dbReference type="AlphaFoldDB" id="A0AAV9GPJ4"/>
<comment type="caution">
    <text evidence="1">The sequence shown here is derived from an EMBL/GenBank/DDBJ whole genome shotgun (WGS) entry which is preliminary data.</text>
</comment>
<dbReference type="Proteomes" id="UP001321760">
    <property type="component" value="Unassembled WGS sequence"/>
</dbReference>
<organism evidence="1 2">
    <name type="scientific">Podospora aff. communis PSN243</name>
    <dbReference type="NCBI Taxonomy" id="3040156"/>
    <lineage>
        <taxon>Eukaryota</taxon>
        <taxon>Fungi</taxon>
        <taxon>Dikarya</taxon>
        <taxon>Ascomycota</taxon>
        <taxon>Pezizomycotina</taxon>
        <taxon>Sordariomycetes</taxon>
        <taxon>Sordariomycetidae</taxon>
        <taxon>Sordariales</taxon>
        <taxon>Podosporaceae</taxon>
        <taxon>Podospora</taxon>
    </lineage>
</organism>
<sequence>MITTCTPQGRRLEDALKSVDRALVSAIDSADQCNGESVYHLLKALKSVIERAAWLELLLTSRPETEDKKLKGAVEQAAGANMVSTRLDTVGDYLIVEKRVDAAPTLPQDDVKAAIIESIPCSADASAAWMKIAVELLESRQLQELYKNLFVRCVSGAEENRKLAIAALQILAVAKRPLSILELGWAVALSTADKAVGTVEALSRLVDHHRVMALIQPFIERVDLKHLGEHQVQLMHPSAREFVMTYLTPTRCKHSDSAVSMLPALHQTSNVQQQLIEDLEAQVLAICVRYLLLNEVDATPLFPQDRLALEELPQTVDVFTDSLAPSNCDRHSSWQAWEEDDIHYDPSERGFGEFFVYASCHWVDHFGAISTISLLPKLDDVELLCRAGSMRLQNWIAQNRRPGCAMKPRFVFDSTLYDPLSITSLYGSEAMMRHMLERSDLAGDAFLAETVTKAANQILRWGELSRVRILWEGEFGCELRNEDFFKLALKQWSMRSFDKYRKGWNVVFGLLDEVHDEMVEERWGSRIMDMAARVGCVPVLQQLLDAAQHNEKLKAELLDLSQSENGLVGAAILGNHVEVVEYLLRQDDIGPHLRHRNKRGENMLHLASGFCNPAVFRLLSVGGEAFEKDKLGFTVLVRLILSAAETRDRLKSARMLMSGAATTITQFPFGEELREAVCVAAELGDLHMCRLLTLDVACVA</sequence>
<dbReference type="SUPFAM" id="SSF48403">
    <property type="entry name" value="Ankyrin repeat"/>
    <property type="match status" value="1"/>
</dbReference>
<dbReference type="EMBL" id="MU865933">
    <property type="protein sequence ID" value="KAK4450251.1"/>
    <property type="molecule type" value="Genomic_DNA"/>
</dbReference>
<evidence type="ECO:0000313" key="2">
    <source>
        <dbReference type="Proteomes" id="UP001321760"/>
    </source>
</evidence>